<keyword evidence="4" id="KW-0539">Nucleus</keyword>
<dbReference type="AlphaFoldDB" id="A0A699Z5G3"/>
<evidence type="ECO:0000256" key="1">
    <source>
        <dbReference type="ARBA" id="ARBA00004123"/>
    </source>
</evidence>
<reference evidence="6 7" key="1">
    <citation type="submission" date="2020-02" db="EMBL/GenBank/DDBJ databases">
        <title>Draft genome sequence of Haematococcus lacustris strain NIES-144.</title>
        <authorList>
            <person name="Morimoto D."/>
            <person name="Nakagawa S."/>
            <person name="Yoshida T."/>
            <person name="Sawayama S."/>
        </authorList>
    </citation>
    <scope>NUCLEOTIDE SEQUENCE [LARGE SCALE GENOMIC DNA]</scope>
    <source>
        <strain evidence="6 7">NIES-144</strain>
    </source>
</reference>
<dbReference type="PANTHER" id="PTHR10507:SF0">
    <property type="entry name" value="CELL DIVISION CONTROL PROTEIN 45 HOMOLOG"/>
    <property type="match status" value="1"/>
</dbReference>
<dbReference type="GO" id="GO:0000727">
    <property type="term" value="P:double-strand break repair via break-induced replication"/>
    <property type="evidence" value="ECO:0007669"/>
    <property type="project" value="TreeGrafter"/>
</dbReference>
<evidence type="ECO:0000256" key="3">
    <source>
        <dbReference type="ARBA" id="ARBA00022705"/>
    </source>
</evidence>
<dbReference type="EMBL" id="BLLF01001202">
    <property type="protein sequence ID" value="GFH17793.1"/>
    <property type="molecule type" value="Genomic_DNA"/>
</dbReference>
<comment type="caution">
    <text evidence="6">The sequence shown here is derived from an EMBL/GenBank/DDBJ whole genome shotgun (WGS) entry which is preliminary data.</text>
</comment>
<evidence type="ECO:0000313" key="7">
    <source>
        <dbReference type="Proteomes" id="UP000485058"/>
    </source>
</evidence>
<keyword evidence="5" id="KW-0131">Cell cycle</keyword>
<name>A0A699Z5G3_HAELA</name>
<dbReference type="GO" id="GO:0006270">
    <property type="term" value="P:DNA replication initiation"/>
    <property type="evidence" value="ECO:0007669"/>
    <property type="project" value="InterPro"/>
</dbReference>
<evidence type="ECO:0000313" key="6">
    <source>
        <dbReference type="EMBL" id="GFH17793.1"/>
    </source>
</evidence>
<evidence type="ECO:0000256" key="2">
    <source>
        <dbReference type="ARBA" id="ARBA00010727"/>
    </source>
</evidence>
<protein>
    <submittedName>
        <fullName evidence="6">Uncharacterized protein</fullName>
    </submittedName>
</protein>
<organism evidence="6 7">
    <name type="scientific">Haematococcus lacustris</name>
    <name type="common">Green alga</name>
    <name type="synonym">Haematococcus pluvialis</name>
    <dbReference type="NCBI Taxonomy" id="44745"/>
    <lineage>
        <taxon>Eukaryota</taxon>
        <taxon>Viridiplantae</taxon>
        <taxon>Chlorophyta</taxon>
        <taxon>core chlorophytes</taxon>
        <taxon>Chlorophyceae</taxon>
        <taxon>CS clade</taxon>
        <taxon>Chlamydomonadales</taxon>
        <taxon>Haematococcaceae</taxon>
        <taxon>Haematococcus</taxon>
    </lineage>
</organism>
<dbReference type="GO" id="GO:1902977">
    <property type="term" value="P:mitotic DNA replication preinitiation complex assembly"/>
    <property type="evidence" value="ECO:0007669"/>
    <property type="project" value="TreeGrafter"/>
</dbReference>
<comment type="similarity">
    <text evidence="2">Belongs to the CDC45 family.</text>
</comment>
<feature type="non-terminal residue" evidence="6">
    <location>
        <position position="81"/>
    </location>
</feature>
<dbReference type="GO" id="GO:0003688">
    <property type="term" value="F:DNA replication origin binding"/>
    <property type="evidence" value="ECO:0007669"/>
    <property type="project" value="TreeGrafter"/>
</dbReference>
<evidence type="ECO:0000256" key="5">
    <source>
        <dbReference type="ARBA" id="ARBA00023306"/>
    </source>
</evidence>
<dbReference type="GO" id="GO:0003682">
    <property type="term" value="F:chromatin binding"/>
    <property type="evidence" value="ECO:0007669"/>
    <property type="project" value="TreeGrafter"/>
</dbReference>
<keyword evidence="7" id="KW-1185">Reference proteome</keyword>
<accession>A0A699Z5G3</accession>
<comment type="subcellular location">
    <subcellularLocation>
        <location evidence="1">Nucleus</location>
    </subcellularLocation>
</comment>
<dbReference type="PANTHER" id="PTHR10507">
    <property type="entry name" value="CDC45-RELATED PROTEIN"/>
    <property type="match status" value="1"/>
</dbReference>
<dbReference type="InterPro" id="IPR003874">
    <property type="entry name" value="CDC45"/>
</dbReference>
<sequence length="81" mass="9349">MAVMSYYQFQAGYGKPSALLLLGLAHSQQQDDNFHVWLAILGVTDQYVHQRMSPALYMRWREELEGHVFQHNGQLSIGQQL</sequence>
<gene>
    <name evidence="6" type="ORF">HaLaN_14497</name>
</gene>
<evidence type="ECO:0000256" key="4">
    <source>
        <dbReference type="ARBA" id="ARBA00023242"/>
    </source>
</evidence>
<dbReference type="GO" id="GO:0003697">
    <property type="term" value="F:single-stranded DNA binding"/>
    <property type="evidence" value="ECO:0007669"/>
    <property type="project" value="TreeGrafter"/>
</dbReference>
<feature type="non-terminal residue" evidence="6">
    <location>
        <position position="1"/>
    </location>
</feature>
<proteinExistence type="inferred from homology"/>
<dbReference type="Pfam" id="PF02724">
    <property type="entry name" value="CDC45"/>
    <property type="match status" value="1"/>
</dbReference>
<dbReference type="Proteomes" id="UP000485058">
    <property type="component" value="Unassembled WGS sequence"/>
</dbReference>
<keyword evidence="3" id="KW-0235">DNA replication</keyword>
<dbReference type="GO" id="GO:0031261">
    <property type="term" value="C:DNA replication preinitiation complex"/>
    <property type="evidence" value="ECO:0007669"/>
    <property type="project" value="TreeGrafter"/>
</dbReference>